<dbReference type="PANTHER" id="PTHR43228">
    <property type="entry name" value="TWO-COMPONENT RESPONSE REGULATOR"/>
    <property type="match status" value="1"/>
</dbReference>
<evidence type="ECO:0000313" key="3">
    <source>
        <dbReference type="EMBL" id="OAS16034.1"/>
    </source>
</evidence>
<dbReference type="PANTHER" id="PTHR43228:SF1">
    <property type="entry name" value="TWO-COMPONENT RESPONSE REGULATOR ARR22"/>
    <property type="match status" value="1"/>
</dbReference>
<dbReference type="SUPFAM" id="SSF52172">
    <property type="entry name" value="CheY-like"/>
    <property type="match status" value="1"/>
</dbReference>
<dbReference type="PROSITE" id="PS50110">
    <property type="entry name" value="RESPONSE_REGULATORY"/>
    <property type="match status" value="1"/>
</dbReference>
<dbReference type="STRING" id="1850517.A8708_05500"/>
<accession>A0A198A3H5</accession>
<gene>
    <name evidence="3" type="ORF">A8708_05500</name>
</gene>
<protein>
    <recommendedName>
        <fullName evidence="2">Response regulatory domain-containing protein</fullName>
    </recommendedName>
</protein>
<dbReference type="InterPro" id="IPR007492">
    <property type="entry name" value="LytTR_DNA-bd_dom"/>
</dbReference>
<sequence length="243" mass="27547">MNSYNVIIAEDNEHIAELICKLCMQNGLHVLEIVSSGGSLVSSCINNPPDIIVLDISLVGLDGITAVELLYQKGIRPKIIVVSGTHDMKIVVATLNKLEAAFFVSKPIYVPEFKKAIERVISLLTQNTETNEKKITLRVKGLHETLVLAEKDILFIKREINYSKVVLVNGEYKEVTSKLEEIEAQSDLLLSPYQSYLVNKNYIEDYKKEFFKTRGYYLVLKNSLEKIPLSRQKLKMIKSEVKV</sequence>
<organism evidence="3 4">
    <name type="scientific">Paenibacillus oryzisoli</name>
    <dbReference type="NCBI Taxonomy" id="1850517"/>
    <lineage>
        <taxon>Bacteria</taxon>
        <taxon>Bacillati</taxon>
        <taxon>Bacillota</taxon>
        <taxon>Bacilli</taxon>
        <taxon>Bacillales</taxon>
        <taxon>Paenibacillaceae</taxon>
        <taxon>Paenibacillus</taxon>
    </lineage>
</organism>
<reference evidence="3 4" key="1">
    <citation type="submission" date="2016-05" db="EMBL/GenBank/DDBJ databases">
        <title>Paenibacillus sp. 1ZS3-15 nov., isolated from the rhizosphere soil.</title>
        <authorList>
            <person name="Zhang X.X."/>
            <person name="Zhang J."/>
        </authorList>
    </citation>
    <scope>NUCLEOTIDE SEQUENCE [LARGE SCALE GENOMIC DNA]</scope>
    <source>
        <strain evidence="3 4">1ZS3-15</strain>
    </source>
</reference>
<proteinExistence type="predicted"/>
<dbReference type="Pfam" id="PF00072">
    <property type="entry name" value="Response_reg"/>
    <property type="match status" value="1"/>
</dbReference>
<dbReference type="EMBL" id="LYPB01000077">
    <property type="protein sequence ID" value="OAS16034.1"/>
    <property type="molecule type" value="Genomic_DNA"/>
</dbReference>
<name>A0A198A3H5_9BACL</name>
<keyword evidence="1" id="KW-0597">Phosphoprotein</keyword>
<dbReference type="SMART" id="SM00850">
    <property type="entry name" value="LytTR"/>
    <property type="match status" value="1"/>
</dbReference>
<dbReference type="CDD" id="cd00156">
    <property type="entry name" value="REC"/>
    <property type="match status" value="1"/>
</dbReference>
<dbReference type="InterPro" id="IPR011006">
    <property type="entry name" value="CheY-like_superfamily"/>
</dbReference>
<dbReference type="GO" id="GO:0003677">
    <property type="term" value="F:DNA binding"/>
    <property type="evidence" value="ECO:0007669"/>
    <property type="project" value="InterPro"/>
</dbReference>
<dbReference type="Proteomes" id="UP000078454">
    <property type="component" value="Unassembled WGS sequence"/>
</dbReference>
<feature type="domain" description="Response regulatory" evidence="2">
    <location>
        <begin position="5"/>
        <end position="121"/>
    </location>
</feature>
<comment type="caution">
    <text evidence="3">The sequence shown here is derived from an EMBL/GenBank/DDBJ whole genome shotgun (WGS) entry which is preliminary data.</text>
</comment>
<dbReference type="Gene3D" id="3.40.50.2300">
    <property type="match status" value="1"/>
</dbReference>
<dbReference type="InterPro" id="IPR052048">
    <property type="entry name" value="ST_Response_Regulator"/>
</dbReference>
<evidence type="ECO:0000313" key="4">
    <source>
        <dbReference type="Proteomes" id="UP000078454"/>
    </source>
</evidence>
<keyword evidence="4" id="KW-1185">Reference proteome</keyword>
<dbReference type="GO" id="GO:0000160">
    <property type="term" value="P:phosphorelay signal transduction system"/>
    <property type="evidence" value="ECO:0007669"/>
    <property type="project" value="InterPro"/>
</dbReference>
<evidence type="ECO:0000256" key="1">
    <source>
        <dbReference type="PROSITE-ProRule" id="PRU00169"/>
    </source>
</evidence>
<dbReference type="SMART" id="SM00448">
    <property type="entry name" value="REC"/>
    <property type="match status" value="1"/>
</dbReference>
<dbReference type="AlphaFoldDB" id="A0A198A3H5"/>
<evidence type="ECO:0000259" key="2">
    <source>
        <dbReference type="PROSITE" id="PS50110"/>
    </source>
</evidence>
<feature type="modified residue" description="4-aspartylphosphate" evidence="1">
    <location>
        <position position="55"/>
    </location>
</feature>
<dbReference type="Pfam" id="PF04397">
    <property type="entry name" value="LytTR"/>
    <property type="match status" value="1"/>
</dbReference>
<dbReference type="OrthoDB" id="9802383at2"/>
<dbReference type="Gene3D" id="2.40.50.1020">
    <property type="entry name" value="LytTr DNA-binding domain"/>
    <property type="match status" value="1"/>
</dbReference>
<dbReference type="InterPro" id="IPR001789">
    <property type="entry name" value="Sig_transdc_resp-reg_receiver"/>
</dbReference>
<dbReference type="RefSeq" id="WP_068667648.1">
    <property type="nucleotide sequence ID" value="NZ_LYPB01000077.1"/>
</dbReference>